<proteinExistence type="predicted"/>
<dbReference type="SUPFAM" id="SSF52540">
    <property type="entry name" value="P-loop containing nucleoside triphosphate hydrolases"/>
    <property type="match status" value="1"/>
</dbReference>
<dbReference type="SUPFAM" id="SSF54211">
    <property type="entry name" value="Ribosomal protein S5 domain 2-like"/>
    <property type="match status" value="1"/>
</dbReference>
<protein>
    <recommendedName>
        <fullName evidence="1">ORC1/DEAH AAA+ ATPase domain-containing protein</fullName>
    </recommendedName>
</protein>
<reference evidence="2 3" key="1">
    <citation type="submission" date="2022-08" db="EMBL/GenBank/DDBJ databases">
        <title>Bacterial and archaeal communities from various locations to study Microbial Dark Matter (Phase II).</title>
        <authorList>
            <person name="Stepanauskas R."/>
        </authorList>
    </citation>
    <scope>NUCLEOTIDE SEQUENCE [LARGE SCALE GENOMIC DNA]</scope>
    <source>
        <strain evidence="2 3">PD1</strain>
    </source>
</reference>
<dbReference type="Gene3D" id="3.30.230.10">
    <property type="match status" value="1"/>
</dbReference>
<dbReference type="InterPro" id="IPR014721">
    <property type="entry name" value="Ribsml_uS5_D2-typ_fold_subgr"/>
</dbReference>
<dbReference type="EMBL" id="JANUCP010000013">
    <property type="protein sequence ID" value="MCS3921323.1"/>
    <property type="molecule type" value="Genomic_DNA"/>
</dbReference>
<dbReference type="Proteomes" id="UP001204798">
    <property type="component" value="Unassembled WGS sequence"/>
</dbReference>
<dbReference type="InterPro" id="IPR049945">
    <property type="entry name" value="AAA_22"/>
</dbReference>
<evidence type="ECO:0000313" key="2">
    <source>
        <dbReference type="EMBL" id="MCS3921323.1"/>
    </source>
</evidence>
<comment type="caution">
    <text evidence="2">The sequence shown here is derived from an EMBL/GenBank/DDBJ whole genome shotgun (WGS) entry which is preliminary data.</text>
</comment>
<accession>A0ABT2ETN1</accession>
<feature type="domain" description="ORC1/DEAH AAA+ ATPase" evidence="1">
    <location>
        <begin position="355"/>
        <end position="482"/>
    </location>
</feature>
<dbReference type="Pfam" id="PF13401">
    <property type="entry name" value="AAA_22"/>
    <property type="match status" value="1"/>
</dbReference>
<dbReference type="Gene3D" id="3.40.50.300">
    <property type="entry name" value="P-loop containing nucleotide triphosphate hydrolases"/>
    <property type="match status" value="1"/>
</dbReference>
<organism evidence="2 3">
    <name type="scientific">Candidatus Fervidibacter sacchari</name>
    <dbReference type="NCBI Taxonomy" id="1448929"/>
    <lineage>
        <taxon>Bacteria</taxon>
        <taxon>Candidatus Fervidibacterota</taxon>
        <taxon>Candidatus Fervidibacter</taxon>
    </lineage>
</organism>
<dbReference type="RefSeq" id="WP_259102401.1">
    <property type="nucleotide sequence ID" value="NZ_CP130455.1"/>
</dbReference>
<sequence length="897" mass="101470">MQEWDWVESLVCGSPIQFKETWLRLSNGELWRLCCESDKEFLSELYDRLITSHQGFVERLGWWLREIGLPTQIASEIFCQMKSLLEDFLKEGGDWLKYVDQTEGEEEIPKVTLQGLGVKGRDGFVVTLRLDLREGVDKKTRLIPHPESLLLPQDSEFKATLVKVEQWLQQQPFSPVGVDITWRVARSDGYPLDALRGNSLGGLFAVGIWLLLNDLPPDPSITITAALSDNGKLAPVSGLVEKVRAAINLGCPRITRLLVAKDQDLSVVSNLTRLSQDFFQQVATVDEAIDAFLTQITPFTKLRESIAKMFDHFILSGLGRAVGWHCYQEPSVTLFPDGQKSLSLTGWLRDWLRGEKKHWLLVARSGMGKTTALQYIARLLSSQRKYGHLLPVFLKAEKWLDIWKELQRGSFNPSLAEILKTFLSSASSNELTDSHWANWLERGHIALLVDQVERVAKNQDFMEHIRMTLIDSKSVPVILAVRSEWVDDFKWLDLPSVYLEPLSRDQAQCLLVKLGKVLNRPVPVLPSQVSEFPPFLIVASLLLPQPTQGLGRTCVELIKVLLNKAKPPLPLPRTIEILSDVFLALGDKDLWSEDDLYGALREKVGNAQRADGIWQALTSTNLLVREDNSLTFAHPLLLEALRAFALAQKWKQNFPIHEADKLLTPTRTLLLASLLDQQVAEGFWRWLRRRVIGEPSKWAETCAYCLSERNDAPVKDFVNLFYSRWFDAFQRGKEGEKQAWASAIAALPEEAIRVYVLPNAHQLLQGKPKFAELQAAINLMTIVSDKVAFDHQIVDALVSAYMASDFKPVLAQNIAELLSPPLQAGALQHFVDRLFACAPKSRQGFDALEEFVKVAQFPQDLRCAIAHKVRLLEQDIQSDDLRKRLRRLLSYLQSGGS</sequence>
<dbReference type="InterPro" id="IPR020568">
    <property type="entry name" value="Ribosomal_Su5_D2-typ_SF"/>
</dbReference>
<evidence type="ECO:0000313" key="3">
    <source>
        <dbReference type="Proteomes" id="UP001204798"/>
    </source>
</evidence>
<name>A0ABT2ETN1_9BACT</name>
<keyword evidence="3" id="KW-1185">Reference proteome</keyword>
<evidence type="ECO:0000259" key="1">
    <source>
        <dbReference type="Pfam" id="PF13401"/>
    </source>
</evidence>
<gene>
    <name evidence="2" type="ORF">M2350_003772</name>
</gene>
<dbReference type="InterPro" id="IPR027417">
    <property type="entry name" value="P-loop_NTPase"/>
</dbReference>